<protein>
    <recommendedName>
        <fullName evidence="3">Colicin D immunity protein domain-containing protein</fullName>
    </recommendedName>
</protein>
<accession>A0ABN8GYB7</accession>
<dbReference type="EMBL" id="CAKMMW010000015">
    <property type="protein sequence ID" value="CAH1216834.1"/>
    <property type="molecule type" value="Genomic_DNA"/>
</dbReference>
<proteinExistence type="predicted"/>
<evidence type="ECO:0000313" key="1">
    <source>
        <dbReference type="EMBL" id="CAH1216834.1"/>
    </source>
</evidence>
<dbReference type="Proteomes" id="UP000838821">
    <property type="component" value="Unassembled WGS sequence"/>
</dbReference>
<evidence type="ECO:0008006" key="3">
    <source>
        <dbReference type="Google" id="ProtNLM"/>
    </source>
</evidence>
<reference evidence="1" key="1">
    <citation type="submission" date="2022-01" db="EMBL/GenBank/DDBJ databases">
        <authorList>
            <person name="Criscuolo A."/>
        </authorList>
    </citation>
    <scope>NUCLEOTIDE SEQUENCE</scope>
    <source>
        <strain evidence="1">CIP111891</strain>
    </source>
</reference>
<name>A0ABN8GYB7_9BACL</name>
<dbReference type="RefSeq" id="WP_236290658.1">
    <property type="nucleotide sequence ID" value="NZ_CAKMMW010000015.1"/>
</dbReference>
<comment type="caution">
    <text evidence="1">The sequence shown here is derived from an EMBL/GenBank/DDBJ whole genome shotgun (WGS) entry which is preliminary data.</text>
</comment>
<keyword evidence="2" id="KW-1185">Reference proteome</keyword>
<organism evidence="1 2">
    <name type="scientific">Paenibacillus allorhizoplanae</name>
    <dbReference type="NCBI Taxonomy" id="2905648"/>
    <lineage>
        <taxon>Bacteria</taxon>
        <taxon>Bacillati</taxon>
        <taxon>Bacillota</taxon>
        <taxon>Bacilli</taxon>
        <taxon>Bacillales</taxon>
        <taxon>Paenibacillaceae</taxon>
        <taxon>Paenibacillus</taxon>
    </lineage>
</organism>
<gene>
    <name evidence="1" type="ORF">PAECIP111891_04486</name>
</gene>
<evidence type="ECO:0000313" key="2">
    <source>
        <dbReference type="Proteomes" id="UP000838821"/>
    </source>
</evidence>
<sequence length="102" mass="12409">MSFNDTSETKFIDLAIEMISIMDHVYSNRTHYLDEERFLIDKFYNLSHSESQEMIKKELMRIESKYFAKINFKKYDDPKNEILVNELLLRSRQIREHIKEAN</sequence>